<dbReference type="EC" id="4.3.2.10" evidence="6"/>
<keyword evidence="2 6" id="KW-0028">Amino-acid biosynthesis</keyword>
<evidence type="ECO:0000256" key="5">
    <source>
        <dbReference type="ARBA" id="ARBA00047838"/>
    </source>
</evidence>
<comment type="catalytic activity">
    <reaction evidence="5 6">
        <text>5-[(5-phospho-1-deoxy-D-ribulos-1-ylimino)methylamino]-1-(5-phospho-beta-D-ribosyl)imidazole-4-carboxamide + L-glutamine = D-erythro-1-(imidazol-4-yl)glycerol 3-phosphate + 5-amino-1-(5-phospho-beta-D-ribosyl)imidazole-4-carboxamide + L-glutamate + H(+)</text>
        <dbReference type="Rhea" id="RHEA:24793"/>
        <dbReference type="ChEBI" id="CHEBI:15378"/>
        <dbReference type="ChEBI" id="CHEBI:29985"/>
        <dbReference type="ChEBI" id="CHEBI:58278"/>
        <dbReference type="ChEBI" id="CHEBI:58359"/>
        <dbReference type="ChEBI" id="CHEBI:58475"/>
        <dbReference type="ChEBI" id="CHEBI:58525"/>
        <dbReference type="EC" id="4.3.2.10"/>
    </reaction>
</comment>
<evidence type="ECO:0000256" key="7">
    <source>
        <dbReference type="RuleBase" id="RU003657"/>
    </source>
</evidence>
<evidence type="ECO:0000256" key="2">
    <source>
        <dbReference type="ARBA" id="ARBA00022605"/>
    </source>
</evidence>
<evidence type="ECO:0000313" key="9">
    <source>
        <dbReference type="Proteomes" id="UP000008138"/>
    </source>
</evidence>
<dbReference type="InterPro" id="IPR050064">
    <property type="entry name" value="IGPS_HisA/HisF"/>
</dbReference>
<evidence type="ECO:0000256" key="1">
    <source>
        <dbReference type="ARBA" id="ARBA00005091"/>
    </source>
</evidence>
<proteinExistence type="inferred from homology"/>
<sequence>MVAVRVIPCLDIDGRRGVVVKGVNFQGLREVGDPVELAMRYDEEGADELVVLDITASVEDRPTFLKVVREVATSVSIPVTIGGGVRSMEDADKLFKAGADKVSVNTAAVRKPELVAELARQYGSQSTVVAIDAKRVGESYKVYIRGGNTPTDLDAVRWAAKAVELGAGELLVTSIDRDGTRSGYDLDLIKAVYSAAKVPLIASGGAGDYSHFYEAALAGADGLLAASLFHFRIVDIRRLKEYLASRGVDVRVDY</sequence>
<dbReference type="InterPro" id="IPR006062">
    <property type="entry name" value="His_biosynth"/>
</dbReference>
<feature type="active site" evidence="6">
    <location>
        <position position="11"/>
    </location>
</feature>
<keyword evidence="6" id="KW-0963">Cytoplasm</keyword>
<dbReference type="GeneID" id="10359949"/>
<dbReference type="RefSeq" id="WP_013679236.1">
    <property type="nucleotide sequence ID" value="NC_015315.1"/>
</dbReference>
<comment type="function">
    <text evidence="6">IGPS catalyzes the conversion of PRFAR and glutamine to IGP, AICAR and glutamate. The HisF subunit catalyzes the cyclization activity that produces IGP and AICAR from PRFAR using the ammonia provided by the HisH subunit.</text>
</comment>
<reference key="2">
    <citation type="submission" date="2011-03" db="EMBL/GenBank/DDBJ databases">
        <title>Complete genome sequence of the thermoacidophilic crenarchaeon Thermoproteus uzoniensis 768-20.</title>
        <authorList>
            <person name="Mardanov A.V."/>
            <person name="Gumerov V.M."/>
            <person name="Beletsky A.V."/>
            <person name="Prokofeva M.I."/>
            <person name="Bonch-Osmolovskaya E.A."/>
            <person name="Ravin N.V."/>
            <person name="Skryabin K.G."/>
        </authorList>
    </citation>
    <scope>NUCLEOTIDE SEQUENCE</scope>
    <source>
        <strain>768-20</strain>
    </source>
</reference>
<dbReference type="GO" id="GO:0000105">
    <property type="term" value="P:L-histidine biosynthetic process"/>
    <property type="evidence" value="ECO:0007669"/>
    <property type="project" value="UniProtKB-UniRule"/>
</dbReference>
<evidence type="ECO:0000313" key="8">
    <source>
        <dbReference type="EMBL" id="AEA11900.1"/>
    </source>
</evidence>
<dbReference type="SUPFAM" id="SSF51366">
    <property type="entry name" value="Ribulose-phoshate binding barrel"/>
    <property type="match status" value="1"/>
</dbReference>
<dbReference type="InterPro" id="IPR013785">
    <property type="entry name" value="Aldolase_TIM"/>
</dbReference>
<dbReference type="GO" id="GO:0005737">
    <property type="term" value="C:cytoplasm"/>
    <property type="evidence" value="ECO:0007669"/>
    <property type="project" value="UniProtKB-SubCell"/>
</dbReference>
<comment type="similarity">
    <text evidence="6 7">Belongs to the HisA/HisF family.</text>
</comment>
<dbReference type="InterPro" id="IPR004651">
    <property type="entry name" value="HisF"/>
</dbReference>
<dbReference type="InterPro" id="IPR011060">
    <property type="entry name" value="RibuloseP-bd_barrel"/>
</dbReference>
<dbReference type="Pfam" id="PF00977">
    <property type="entry name" value="His_biosynth"/>
    <property type="match status" value="1"/>
</dbReference>
<dbReference type="KEGG" id="tuz:TUZN_0404"/>
<keyword evidence="3 6" id="KW-0368">Histidine biosynthesis</keyword>
<dbReference type="GO" id="GO:0000107">
    <property type="term" value="F:imidazoleglycerol-phosphate synthase activity"/>
    <property type="evidence" value="ECO:0007669"/>
    <property type="project" value="UniProtKB-UniRule"/>
</dbReference>
<keyword evidence="4 6" id="KW-0456">Lyase</keyword>
<dbReference type="PANTHER" id="PTHR21235">
    <property type="entry name" value="IMIDAZOLE GLYCEROL PHOSPHATE SYNTHASE SUBUNIT HISF/H IGP SYNTHASE SUBUNIT HISF/H"/>
    <property type="match status" value="1"/>
</dbReference>
<organism evidence="8 9">
    <name type="scientific">Thermoproteus uzoniensis (strain 768-20)</name>
    <dbReference type="NCBI Taxonomy" id="999630"/>
    <lineage>
        <taxon>Archaea</taxon>
        <taxon>Thermoproteota</taxon>
        <taxon>Thermoprotei</taxon>
        <taxon>Thermoproteales</taxon>
        <taxon>Thermoproteaceae</taxon>
        <taxon>Thermoproteus</taxon>
    </lineage>
</organism>
<evidence type="ECO:0000256" key="6">
    <source>
        <dbReference type="HAMAP-Rule" id="MF_01013"/>
    </source>
</evidence>
<evidence type="ECO:0000256" key="3">
    <source>
        <dbReference type="ARBA" id="ARBA00023102"/>
    </source>
</evidence>
<comment type="subunit">
    <text evidence="6">Heterodimer of HisH and HisF.</text>
</comment>
<dbReference type="OrthoDB" id="6261at2157"/>
<reference evidence="8 9" key="1">
    <citation type="journal article" date="2011" name="J. Bacteriol.">
        <title>Complete genome sequence of the thermoacidophilic crenarchaeon Thermoproteus uzoniensis 768-20.</title>
        <authorList>
            <person name="Mardanov A.V."/>
            <person name="Gumerov V.M."/>
            <person name="Beletsky A.V."/>
            <person name="Prokofeva M.I."/>
            <person name="Bonch-Osmolovskaya E.A."/>
            <person name="Ravin N.V."/>
            <person name="Skryabin K.G."/>
        </authorList>
    </citation>
    <scope>NUCLEOTIDE SEQUENCE [LARGE SCALE GENOMIC DNA]</scope>
    <source>
        <strain evidence="8 9">768-20</strain>
    </source>
</reference>
<feature type="active site" evidence="6">
    <location>
        <position position="132"/>
    </location>
</feature>
<dbReference type="EMBL" id="CP002590">
    <property type="protein sequence ID" value="AEA11900.1"/>
    <property type="molecule type" value="Genomic_DNA"/>
</dbReference>
<comment type="subcellular location">
    <subcellularLocation>
        <location evidence="6">Cytoplasm</location>
    </subcellularLocation>
</comment>
<dbReference type="Gene3D" id="3.20.20.70">
    <property type="entry name" value="Aldolase class I"/>
    <property type="match status" value="1"/>
</dbReference>
<dbReference type="GO" id="GO:0016829">
    <property type="term" value="F:lyase activity"/>
    <property type="evidence" value="ECO:0007669"/>
    <property type="project" value="UniProtKB-KW"/>
</dbReference>
<dbReference type="STRING" id="999630.TUZN_0404"/>
<protein>
    <recommendedName>
        <fullName evidence="6">Imidazole glycerol phosphate synthase subunit HisF</fullName>
        <ecNumber evidence="6">4.3.2.10</ecNumber>
    </recommendedName>
    <alternativeName>
        <fullName evidence="6">IGP synthase cyclase subunit</fullName>
    </alternativeName>
    <alternativeName>
        <fullName evidence="6">IGP synthase subunit HisF</fullName>
    </alternativeName>
    <alternativeName>
        <fullName evidence="6">ImGP synthase subunit HisF</fullName>
        <shortName evidence="6">IGPS subunit HisF</shortName>
    </alternativeName>
</protein>
<dbReference type="AlphaFoldDB" id="F2L2W2"/>
<gene>
    <name evidence="6" type="primary">hisF</name>
    <name evidence="8" type="ordered locus">TUZN_0404</name>
</gene>
<dbReference type="eggNOG" id="arCOG00617">
    <property type="taxonomic scope" value="Archaea"/>
</dbReference>
<comment type="pathway">
    <text evidence="1 6">Amino-acid biosynthesis; L-histidine biosynthesis; L-histidine from 5-phospho-alpha-D-ribose 1-diphosphate: step 5/9.</text>
</comment>
<accession>F2L2W2</accession>
<name>F2L2W2_THEU7</name>
<keyword evidence="9" id="KW-1185">Reference proteome</keyword>
<dbReference type="HAMAP" id="MF_01013">
    <property type="entry name" value="HisF"/>
    <property type="match status" value="1"/>
</dbReference>
<dbReference type="HOGENOM" id="CLU_048577_4_0_2"/>
<dbReference type="NCBIfam" id="TIGR00735">
    <property type="entry name" value="hisF"/>
    <property type="match status" value="1"/>
</dbReference>
<evidence type="ECO:0000256" key="4">
    <source>
        <dbReference type="ARBA" id="ARBA00023239"/>
    </source>
</evidence>
<dbReference type="Proteomes" id="UP000008138">
    <property type="component" value="Chromosome"/>
</dbReference>
<dbReference type="UniPathway" id="UPA00031">
    <property type="reaction ID" value="UER00010"/>
</dbReference>
<dbReference type="CDD" id="cd04731">
    <property type="entry name" value="HisF"/>
    <property type="match status" value="1"/>
</dbReference>
<dbReference type="PANTHER" id="PTHR21235:SF2">
    <property type="entry name" value="IMIDAZOLE GLYCEROL PHOSPHATE SYNTHASE HISHF"/>
    <property type="match status" value="1"/>
</dbReference>